<dbReference type="OrthoDB" id="21920at2"/>
<evidence type="ECO:0000313" key="4">
    <source>
        <dbReference type="Proteomes" id="UP000280586"/>
    </source>
</evidence>
<dbReference type="EMBL" id="CP023671">
    <property type="protein sequence ID" value="AYE35139.1"/>
    <property type="molecule type" value="Genomic_DNA"/>
</dbReference>
<dbReference type="PROSITE" id="PS00383">
    <property type="entry name" value="TYR_PHOSPHATASE_1"/>
    <property type="match status" value="1"/>
</dbReference>
<dbReference type="GeneID" id="303561472"/>
<accession>A0A9N7JNE2</accession>
<dbReference type="EMBL" id="CP099799">
    <property type="protein sequence ID" value="USS01736.1"/>
    <property type="molecule type" value="Genomic_DNA"/>
</dbReference>
<dbReference type="InterPro" id="IPR000387">
    <property type="entry name" value="Tyr_Pase_dom"/>
</dbReference>
<dbReference type="Proteomes" id="UP001055437">
    <property type="component" value="Chromosome"/>
</dbReference>
<sequence>MKKDKKILKIYSTLLFAFILLFTSLVYPIKALDNVRISLDSNNKDTLPQNFRKTTDISKASELKSINLTGLDKLNISGSGQFTEFNLPLIVKAIGDNFSIIDIDLREESHGFINGIAISFSNPHNNVNKGLTLNQVIEQENSDLASIKLDTPLTLYNNKLTLTPKVVENEDKLVKSNNLSYLRIPVTDGSLPNDDMVNYFVEFVKNQPKNSWLHFHCKAGIGRTTTFMIMYDIMKNCNEVSLNDIISRQVLLSDISKKNAVDFYAGRRYEFLNKFYNKCKNN</sequence>
<proteinExistence type="predicted"/>
<evidence type="ECO:0000313" key="5">
    <source>
        <dbReference type="Proteomes" id="UP001055437"/>
    </source>
</evidence>
<dbReference type="InterPro" id="IPR016130">
    <property type="entry name" value="Tyr_Pase_AS"/>
</dbReference>
<dbReference type="KEGG" id="csep:CP523_12320"/>
<dbReference type="InterPro" id="IPR029021">
    <property type="entry name" value="Prot-tyrosine_phosphatase-like"/>
</dbReference>
<reference evidence="2 4" key="1">
    <citation type="submission" date="2017-09" db="EMBL/GenBank/DDBJ databases">
        <authorList>
            <person name="Thomas P."/>
            <person name="Seyboldt C."/>
        </authorList>
    </citation>
    <scope>NUCLEOTIDE SEQUENCE [LARGE SCALE GENOMIC DNA]</scope>
    <source>
        <strain evidence="2 4">DSM 7534</strain>
    </source>
</reference>
<evidence type="ECO:0000313" key="3">
    <source>
        <dbReference type="EMBL" id="USS01736.1"/>
    </source>
</evidence>
<dbReference type="PROSITE" id="PS50056">
    <property type="entry name" value="TYR_PHOSPHATASE_2"/>
    <property type="match status" value="1"/>
</dbReference>
<evidence type="ECO:0000259" key="1">
    <source>
        <dbReference type="PROSITE" id="PS50056"/>
    </source>
</evidence>
<reference evidence="3" key="2">
    <citation type="submission" date="2022-06" db="EMBL/GenBank/DDBJ databases">
        <authorList>
            <person name="Holder M.E."/>
            <person name="Ajami N.J."/>
            <person name="Petrosino J.F."/>
        </authorList>
    </citation>
    <scope>NUCLEOTIDE SEQUENCE</scope>
    <source>
        <strain evidence="3">RMA 8861</strain>
    </source>
</reference>
<dbReference type="Gene3D" id="3.90.190.10">
    <property type="entry name" value="Protein tyrosine phosphatase superfamily"/>
    <property type="match status" value="1"/>
</dbReference>
<protein>
    <submittedName>
        <fullName evidence="3">Dual specificity protein phosphatase family protein</fullName>
    </submittedName>
    <submittedName>
        <fullName evidence="2">Phytase</fullName>
    </submittedName>
</protein>
<dbReference type="Proteomes" id="UP000280586">
    <property type="component" value="Chromosome"/>
</dbReference>
<dbReference type="RefSeq" id="WP_066675377.1">
    <property type="nucleotide sequence ID" value="NZ_CABMIZ010000008.1"/>
</dbReference>
<evidence type="ECO:0000313" key="2">
    <source>
        <dbReference type="EMBL" id="AYE35139.1"/>
    </source>
</evidence>
<dbReference type="SUPFAM" id="SSF52799">
    <property type="entry name" value="(Phosphotyrosine protein) phosphatases II"/>
    <property type="match status" value="1"/>
</dbReference>
<gene>
    <name evidence="2" type="ORF">CP523_12320</name>
    <name evidence="3" type="ORF">NH397_04700</name>
</gene>
<dbReference type="Pfam" id="PF14566">
    <property type="entry name" value="PTPlike_phytase"/>
    <property type="match status" value="1"/>
</dbReference>
<feature type="domain" description="Tyrosine specific protein phosphatases" evidence="1">
    <location>
        <begin position="198"/>
        <end position="246"/>
    </location>
</feature>
<keyword evidence="5" id="KW-1185">Reference proteome</keyword>
<name>A0A9N7JNE2_CLOSE</name>
<organism evidence="2 4">
    <name type="scientific">Clostridium septicum</name>
    <dbReference type="NCBI Taxonomy" id="1504"/>
    <lineage>
        <taxon>Bacteria</taxon>
        <taxon>Bacillati</taxon>
        <taxon>Bacillota</taxon>
        <taxon>Clostridia</taxon>
        <taxon>Eubacteriales</taxon>
        <taxon>Clostridiaceae</taxon>
        <taxon>Clostridium</taxon>
    </lineage>
</organism>
<dbReference type="SMART" id="SM01301">
    <property type="entry name" value="PTPlike_phytase"/>
    <property type="match status" value="1"/>
</dbReference>
<dbReference type="AlphaFoldDB" id="A0A9N7JNE2"/>